<evidence type="ECO:0000313" key="3">
    <source>
        <dbReference type="Proteomes" id="UP000317990"/>
    </source>
</evidence>
<organism evidence="2 3">
    <name type="scientific">Aphanocapsa feldmannii 277cV</name>
    <dbReference type="NCBI Taxonomy" id="2507553"/>
    <lineage>
        <taxon>Bacteria</taxon>
        <taxon>Bacillati</taxon>
        <taxon>Cyanobacteriota</taxon>
        <taxon>Cyanophyceae</taxon>
        <taxon>Oscillatoriophycideae</taxon>
        <taxon>Chroococcales</taxon>
        <taxon>Microcystaceae</taxon>
        <taxon>Aphanocapsa</taxon>
    </lineage>
</organism>
<dbReference type="Pfam" id="PF13274">
    <property type="entry name" value="SocA_Panacea"/>
    <property type="match status" value="1"/>
</dbReference>
<dbReference type="EMBL" id="SRMO01000017">
    <property type="protein sequence ID" value="TGG96420.1"/>
    <property type="molecule type" value="Genomic_DNA"/>
</dbReference>
<gene>
    <name evidence="2" type="ORF">ERJ67_00850</name>
</gene>
<protein>
    <submittedName>
        <fullName evidence="2">DUF4065 domain-containing protein</fullName>
    </submittedName>
</protein>
<dbReference type="InterPro" id="IPR025272">
    <property type="entry name" value="SocA_Panacea"/>
</dbReference>
<accession>A0A524RQZ6</accession>
<proteinExistence type="predicted"/>
<dbReference type="AlphaFoldDB" id="A0A524RQZ6"/>
<comment type="caution">
    <text evidence="2">The sequence shown here is derived from an EMBL/GenBank/DDBJ whole genome shotgun (WGS) entry which is preliminary data.</text>
</comment>
<evidence type="ECO:0000313" key="2">
    <source>
        <dbReference type="EMBL" id="TGG96420.1"/>
    </source>
</evidence>
<sequence>MAVSSAKRVSAKVVSAKAVANKFLEFADKEKKGKQLTNMQLQMLVYIAQGYTLAITDNKLYFEDTLAWRWGPVIVNLYQSLRKYGRSYVTEHLDVGLEEIHLEEDEEKIEIIKEVYKRYGGCSGLQLSNITQKPNTPWSKTWGKGGKRVFVGEKRVVVPSIIDVSIIKDYYLRTLEAEKEAYLLEKR</sequence>
<reference evidence="2 3" key="1">
    <citation type="journal article" date="2019" name="mSystems">
        <title>Life at home and on the roam: Genomic adaptions reflect the dual lifestyle of an intracellular, facultative symbiont.</title>
        <authorList>
            <person name="Burgsdorf I."/>
        </authorList>
    </citation>
    <scope>NUCLEOTIDE SEQUENCE [LARGE SCALE GENOMIC DNA]</scope>
    <source>
        <strain evidence="2">277cV</strain>
    </source>
</reference>
<dbReference type="Proteomes" id="UP000317990">
    <property type="component" value="Unassembled WGS sequence"/>
</dbReference>
<name>A0A524RQZ6_9CHRO</name>
<feature type="domain" description="Antitoxin SocA-like Panacea" evidence="1">
    <location>
        <begin position="42"/>
        <end position="138"/>
    </location>
</feature>
<evidence type="ECO:0000259" key="1">
    <source>
        <dbReference type="Pfam" id="PF13274"/>
    </source>
</evidence>